<comment type="caution">
    <text evidence="2">The sequence shown here is derived from an EMBL/GenBank/DDBJ whole genome shotgun (WGS) entry which is preliminary data.</text>
</comment>
<dbReference type="InterPro" id="IPR011029">
    <property type="entry name" value="DEATH-like_dom_sf"/>
</dbReference>
<dbReference type="AlphaFoldDB" id="A0AAU9X4C7"/>
<evidence type="ECO:0000313" key="2">
    <source>
        <dbReference type="EMBL" id="CAH3136487.1"/>
    </source>
</evidence>
<proteinExistence type="predicted"/>
<gene>
    <name evidence="2" type="ORF">PMEA_00017744</name>
</gene>
<dbReference type="SUPFAM" id="SSF47986">
    <property type="entry name" value="DEATH domain"/>
    <property type="match status" value="1"/>
</dbReference>
<organism evidence="2 3">
    <name type="scientific">Pocillopora meandrina</name>
    <dbReference type="NCBI Taxonomy" id="46732"/>
    <lineage>
        <taxon>Eukaryota</taxon>
        <taxon>Metazoa</taxon>
        <taxon>Cnidaria</taxon>
        <taxon>Anthozoa</taxon>
        <taxon>Hexacorallia</taxon>
        <taxon>Scleractinia</taxon>
        <taxon>Astrocoeniina</taxon>
        <taxon>Pocilloporidae</taxon>
        <taxon>Pocillopora</taxon>
    </lineage>
</organism>
<dbReference type="InterPro" id="IPR000488">
    <property type="entry name" value="Death_dom"/>
</dbReference>
<name>A0AAU9X4C7_9CNID</name>
<evidence type="ECO:0000259" key="1">
    <source>
        <dbReference type="Pfam" id="PF00531"/>
    </source>
</evidence>
<dbReference type="GO" id="GO:0007165">
    <property type="term" value="P:signal transduction"/>
    <property type="evidence" value="ECO:0007669"/>
    <property type="project" value="InterPro"/>
</dbReference>
<dbReference type="Pfam" id="PF00531">
    <property type="entry name" value="Death"/>
    <property type="match status" value="1"/>
</dbReference>
<dbReference type="Proteomes" id="UP001159428">
    <property type="component" value="Unassembled WGS sequence"/>
</dbReference>
<dbReference type="EMBL" id="CALNXJ010000030">
    <property type="protein sequence ID" value="CAH3136487.1"/>
    <property type="molecule type" value="Genomic_DNA"/>
</dbReference>
<evidence type="ECO:0000313" key="3">
    <source>
        <dbReference type="Proteomes" id="UP001159428"/>
    </source>
</evidence>
<protein>
    <recommendedName>
        <fullName evidence="1">Death domain-containing protein</fullName>
    </recommendedName>
</protein>
<accession>A0AAU9X4C7</accession>
<dbReference type="Gene3D" id="1.10.533.10">
    <property type="entry name" value="Death Domain, Fas"/>
    <property type="match status" value="1"/>
</dbReference>
<sequence>MCFLYLIYKLASQLCKAKNVIAMLPFSVWRELMIKLDPLRPLKGDFRDLADKMGFDVERIFKFQAMSSPTQAVLKGCMNVTIDDLMVKLEEIGRDDAKRDVESFGDYLSS</sequence>
<keyword evidence="3" id="KW-1185">Reference proteome</keyword>
<feature type="domain" description="Death" evidence="1">
    <location>
        <begin position="34"/>
        <end position="103"/>
    </location>
</feature>
<reference evidence="2 3" key="1">
    <citation type="submission" date="2022-05" db="EMBL/GenBank/DDBJ databases">
        <authorList>
            <consortium name="Genoscope - CEA"/>
            <person name="William W."/>
        </authorList>
    </citation>
    <scope>NUCLEOTIDE SEQUENCE [LARGE SCALE GENOMIC DNA]</scope>
</reference>